<keyword evidence="1" id="KW-0732">Signal</keyword>
<gene>
    <name evidence="2" type="ORF">DUNSADRAFT_9066</name>
</gene>
<dbReference type="Proteomes" id="UP000815325">
    <property type="component" value="Unassembled WGS sequence"/>
</dbReference>
<accession>A0ABQ7FSP5</accession>
<evidence type="ECO:0000313" key="2">
    <source>
        <dbReference type="EMBL" id="KAF5825514.1"/>
    </source>
</evidence>
<organism evidence="2 3">
    <name type="scientific">Dunaliella salina</name>
    <name type="common">Green alga</name>
    <name type="synonym">Protococcus salinus</name>
    <dbReference type="NCBI Taxonomy" id="3046"/>
    <lineage>
        <taxon>Eukaryota</taxon>
        <taxon>Viridiplantae</taxon>
        <taxon>Chlorophyta</taxon>
        <taxon>core chlorophytes</taxon>
        <taxon>Chlorophyceae</taxon>
        <taxon>CS clade</taxon>
        <taxon>Chlamydomonadales</taxon>
        <taxon>Dunaliellaceae</taxon>
        <taxon>Dunaliella</taxon>
    </lineage>
</organism>
<name>A0ABQ7FSP5_DUNSA</name>
<reference evidence="2" key="1">
    <citation type="submission" date="2017-08" db="EMBL/GenBank/DDBJ databases">
        <authorList>
            <person name="Polle J.E."/>
            <person name="Barry K."/>
            <person name="Cushman J."/>
            <person name="Schmutz J."/>
            <person name="Tran D."/>
            <person name="Hathwaick L.T."/>
            <person name="Yim W.C."/>
            <person name="Jenkins J."/>
            <person name="Mckie-Krisberg Z.M."/>
            <person name="Prochnik S."/>
            <person name="Lindquist E."/>
            <person name="Dockter R.B."/>
            <person name="Adam C."/>
            <person name="Molina H."/>
            <person name="Bunkerborg J."/>
            <person name="Jin E."/>
            <person name="Buchheim M."/>
            <person name="Magnuson J."/>
        </authorList>
    </citation>
    <scope>NUCLEOTIDE SEQUENCE</scope>
    <source>
        <strain evidence="2">CCAP 19/18</strain>
    </source>
</reference>
<sequence>MSLVLLLLPFRVQLSIPGRGLPCHSLSRKPKCLASPSFCPEFLFLAAEVS</sequence>
<protein>
    <recommendedName>
        <fullName evidence="4">Encoded protein</fullName>
    </recommendedName>
</protein>
<dbReference type="EMBL" id="MU072728">
    <property type="protein sequence ID" value="KAF5825514.1"/>
    <property type="molecule type" value="Genomic_DNA"/>
</dbReference>
<comment type="caution">
    <text evidence="2">The sequence shown here is derived from an EMBL/GenBank/DDBJ whole genome shotgun (WGS) entry which is preliminary data.</text>
</comment>
<feature type="signal peptide" evidence="1">
    <location>
        <begin position="1"/>
        <end position="15"/>
    </location>
</feature>
<keyword evidence="3" id="KW-1185">Reference proteome</keyword>
<feature type="chain" id="PRO_5045474579" description="Encoded protein" evidence="1">
    <location>
        <begin position="16"/>
        <end position="50"/>
    </location>
</feature>
<evidence type="ECO:0000313" key="3">
    <source>
        <dbReference type="Proteomes" id="UP000815325"/>
    </source>
</evidence>
<evidence type="ECO:0008006" key="4">
    <source>
        <dbReference type="Google" id="ProtNLM"/>
    </source>
</evidence>
<proteinExistence type="predicted"/>
<evidence type="ECO:0000256" key="1">
    <source>
        <dbReference type="SAM" id="SignalP"/>
    </source>
</evidence>